<accession>A0A1Y2B423</accession>
<gene>
    <name evidence="2" type="ORF">BCR39DRAFT_505536</name>
</gene>
<keyword evidence="3" id="KW-1185">Reference proteome</keyword>
<evidence type="ECO:0000256" key="1">
    <source>
        <dbReference type="SAM" id="MobiDB-lite"/>
    </source>
</evidence>
<reference evidence="2 3" key="1">
    <citation type="submission" date="2016-07" db="EMBL/GenBank/DDBJ databases">
        <title>Pervasive Adenine N6-methylation of Active Genes in Fungi.</title>
        <authorList>
            <consortium name="DOE Joint Genome Institute"/>
            <person name="Mondo S.J."/>
            <person name="Dannebaum R.O."/>
            <person name="Kuo R.C."/>
            <person name="Labutti K."/>
            <person name="Haridas S."/>
            <person name="Kuo A."/>
            <person name="Salamov A."/>
            <person name="Ahrendt S.R."/>
            <person name="Lipzen A."/>
            <person name="Sullivan W."/>
            <person name="Andreopoulos W.B."/>
            <person name="Clum A."/>
            <person name="Lindquist E."/>
            <person name="Daum C."/>
            <person name="Ramamoorthy G.K."/>
            <person name="Gryganskyi A."/>
            <person name="Culley D."/>
            <person name="Magnuson J.K."/>
            <person name="James T.Y."/>
            <person name="O'Malley M.A."/>
            <person name="Stajich J.E."/>
            <person name="Spatafora J.W."/>
            <person name="Visel A."/>
            <person name="Grigoriev I.V."/>
        </authorList>
    </citation>
    <scope>NUCLEOTIDE SEQUENCE [LARGE SCALE GENOMIC DNA]</scope>
    <source>
        <strain evidence="2 3">68-887.2</strain>
    </source>
</reference>
<dbReference type="EMBL" id="MCFC01000026">
    <property type="protein sequence ID" value="ORY29300.1"/>
    <property type="molecule type" value="Genomic_DNA"/>
</dbReference>
<dbReference type="AlphaFoldDB" id="A0A1Y2B423"/>
<comment type="caution">
    <text evidence="2">The sequence shown here is derived from an EMBL/GenBank/DDBJ whole genome shotgun (WGS) entry which is preliminary data.</text>
</comment>
<dbReference type="InParanoid" id="A0A1Y2B423"/>
<protein>
    <submittedName>
        <fullName evidence="2">Uncharacterized protein</fullName>
    </submittedName>
</protein>
<evidence type="ECO:0000313" key="3">
    <source>
        <dbReference type="Proteomes" id="UP000193986"/>
    </source>
</evidence>
<name>A0A1Y2B423_9TREE</name>
<proteinExistence type="predicted"/>
<dbReference type="Proteomes" id="UP000193986">
    <property type="component" value="Unassembled WGS sequence"/>
</dbReference>
<organism evidence="2 3">
    <name type="scientific">Naematelia encephala</name>
    <dbReference type="NCBI Taxonomy" id="71784"/>
    <lineage>
        <taxon>Eukaryota</taxon>
        <taxon>Fungi</taxon>
        <taxon>Dikarya</taxon>
        <taxon>Basidiomycota</taxon>
        <taxon>Agaricomycotina</taxon>
        <taxon>Tremellomycetes</taxon>
        <taxon>Tremellales</taxon>
        <taxon>Naemateliaceae</taxon>
        <taxon>Naematelia</taxon>
    </lineage>
</organism>
<feature type="region of interest" description="Disordered" evidence="1">
    <location>
        <begin position="1"/>
        <end position="65"/>
    </location>
</feature>
<evidence type="ECO:0000313" key="2">
    <source>
        <dbReference type="EMBL" id="ORY29300.1"/>
    </source>
</evidence>
<sequence length="207" mass="21460">MSEARIPEYEQDGLGSYPDRPGGQEETISPDTASAVETERPEAPGTTSPTERSVTRGPNGISPPSLSFTVALPTSADIRDPPETVLGTTTGTNPSFGLDADRWRSCLSLLTIDSHDASVRSIATIFGTVTGTLGAAAFNMEPPALAAGAGIGGALLYGISSFFTKRSGSHYDPEQGLSESGGPRQIISVSAQSQSGSVYPPPPWMMA</sequence>